<sequence length="256" mass="29658">MMTTTKNFCFCTLAIGHAYRLMAQDLAQDLAKYSPGTFFYILTDNPQDFASQNNVVAFKYYQRGIQRCYNDKRFIIERVFSDFSTAIYIDADTKIIDNFPDELVFPPGVTAVHENLIEHITKYRPESLEMIKKVASKLEISLTEAQWIGEALFVVTKDGGKGQEFINLWGLIATYAQLRGMHSGEGNLMGLAAAKIGWDVSLNDSWKTLNKLTQHLDASHFVKRSRWEQLKRTFGYHYRLNKERLLALRNFDFYYR</sequence>
<accession>B7K094</accession>
<evidence type="ECO:0008006" key="3">
    <source>
        <dbReference type="Google" id="ProtNLM"/>
    </source>
</evidence>
<gene>
    <name evidence="1" type="ordered locus">PCC8801_3410</name>
</gene>
<dbReference type="RefSeq" id="WP_012596638.1">
    <property type="nucleotide sequence ID" value="NC_011726.1"/>
</dbReference>
<dbReference type="AlphaFoldDB" id="B7K094"/>
<evidence type="ECO:0000313" key="1">
    <source>
        <dbReference type="EMBL" id="ACK67378.1"/>
    </source>
</evidence>
<keyword evidence="2" id="KW-1185">Reference proteome</keyword>
<dbReference type="HOGENOM" id="CLU_946062_0_0_3"/>
<dbReference type="eggNOG" id="ENOG502ZAET">
    <property type="taxonomic scope" value="Bacteria"/>
</dbReference>
<proteinExistence type="predicted"/>
<name>B7K094_RIPO1</name>
<organism evidence="1 2">
    <name type="scientific">Rippkaea orientalis (strain PCC 8801 / RF-1)</name>
    <name type="common">Cyanothece sp. (strain PCC 8801)</name>
    <dbReference type="NCBI Taxonomy" id="41431"/>
    <lineage>
        <taxon>Bacteria</taxon>
        <taxon>Bacillati</taxon>
        <taxon>Cyanobacteriota</taxon>
        <taxon>Cyanophyceae</taxon>
        <taxon>Oscillatoriophycideae</taxon>
        <taxon>Chroococcales</taxon>
        <taxon>Aphanothecaceae</taxon>
        <taxon>Rippkaea</taxon>
        <taxon>Rippkaea orientalis</taxon>
    </lineage>
</organism>
<dbReference type="OrthoDB" id="479717at2"/>
<dbReference type="EMBL" id="CP001287">
    <property type="protein sequence ID" value="ACK67378.1"/>
    <property type="molecule type" value="Genomic_DNA"/>
</dbReference>
<evidence type="ECO:0000313" key="2">
    <source>
        <dbReference type="Proteomes" id="UP000008204"/>
    </source>
</evidence>
<dbReference type="Proteomes" id="UP000008204">
    <property type="component" value="Chromosome"/>
</dbReference>
<dbReference type="SUPFAM" id="SSF53448">
    <property type="entry name" value="Nucleotide-diphospho-sugar transferases"/>
    <property type="match status" value="1"/>
</dbReference>
<dbReference type="KEGG" id="cyp:PCC8801_3410"/>
<protein>
    <recommendedName>
        <fullName evidence="3">Glycosyl transferase family 8</fullName>
    </recommendedName>
</protein>
<reference evidence="2" key="1">
    <citation type="journal article" date="2011" name="MBio">
        <title>Novel metabolic attributes of the genus Cyanothece, comprising a group of unicellular nitrogen-fixing Cyanobacteria.</title>
        <authorList>
            <person name="Bandyopadhyay A."/>
            <person name="Elvitigala T."/>
            <person name="Welsh E."/>
            <person name="Stockel J."/>
            <person name="Liberton M."/>
            <person name="Min H."/>
            <person name="Sherman L.A."/>
            <person name="Pakrasi H.B."/>
        </authorList>
    </citation>
    <scope>NUCLEOTIDE SEQUENCE [LARGE SCALE GENOMIC DNA]</scope>
    <source>
        <strain evidence="2">PCC 8801</strain>
    </source>
</reference>
<dbReference type="STRING" id="41431.PCC8801_3410"/>
<dbReference type="InterPro" id="IPR029044">
    <property type="entry name" value="Nucleotide-diphossugar_trans"/>
</dbReference>